<accession>A0ABW6UBB4</accession>
<evidence type="ECO:0000313" key="3">
    <source>
        <dbReference type="Proteomes" id="UP001602058"/>
    </source>
</evidence>
<sequence>MRRATVALAGTPTGGMDQSIWDDVATRDSIAFALYSLHLRDERPVDEVDWGSVMWHLRDDQRLITLVEGAVPGARRALVTDSEELVTPLDRWKWLNRTWDPGGILQSSTLSSDARVAVERIQGEGRPADARSRWDGLSRRRGSWLPDPAIEVCVSWAANVVGARIAAENHGYAVHQRVRVTDGPSKGRRGYVKELGWAVDDAAQTVRGPAGYVVDLDYLAELQDIDADQLTASRDYTWPRRPTRSLKNNPDSSDLRQPSPPPPSCAESLEEVLNRVANAQIVPMELREAAQGAYEYQGAHLDRQAAPRPQRLSWQVLLHTFRLTESYEHPRYAELYEIVFTRHLQDDDPIRLLALDEKAVWETIATRAVPR</sequence>
<comment type="caution">
    <text evidence="2">The sequence shown here is derived from an EMBL/GenBank/DDBJ whole genome shotgun (WGS) entry which is preliminary data.</text>
</comment>
<feature type="compositionally biased region" description="Polar residues" evidence="1">
    <location>
        <begin position="245"/>
        <end position="256"/>
    </location>
</feature>
<protein>
    <submittedName>
        <fullName evidence="2">Uncharacterized protein</fullName>
    </submittedName>
</protein>
<reference evidence="2 3" key="1">
    <citation type="submission" date="2024-10" db="EMBL/GenBank/DDBJ databases">
        <title>The Natural Products Discovery Center: Release of the First 8490 Sequenced Strains for Exploring Actinobacteria Biosynthetic Diversity.</title>
        <authorList>
            <person name="Kalkreuter E."/>
            <person name="Kautsar S.A."/>
            <person name="Yang D."/>
            <person name="Bader C.D."/>
            <person name="Teijaro C.N."/>
            <person name="Fluegel L."/>
            <person name="Davis C.M."/>
            <person name="Simpson J.R."/>
            <person name="Lauterbach L."/>
            <person name="Steele A.D."/>
            <person name="Gui C."/>
            <person name="Meng S."/>
            <person name="Li G."/>
            <person name="Viehrig K."/>
            <person name="Ye F."/>
            <person name="Su P."/>
            <person name="Kiefer A.F."/>
            <person name="Nichols A."/>
            <person name="Cepeda A.J."/>
            <person name="Yan W."/>
            <person name="Fan B."/>
            <person name="Jiang Y."/>
            <person name="Adhikari A."/>
            <person name="Zheng C.-J."/>
            <person name="Schuster L."/>
            <person name="Cowan T.M."/>
            <person name="Smanski M.J."/>
            <person name="Chevrette M.G."/>
            <person name="De Carvalho L.P.S."/>
            <person name="Shen B."/>
        </authorList>
    </citation>
    <scope>NUCLEOTIDE SEQUENCE [LARGE SCALE GENOMIC DNA]</scope>
    <source>
        <strain evidence="2 3">NPDC001390</strain>
    </source>
</reference>
<proteinExistence type="predicted"/>
<dbReference type="EMBL" id="JBIAWJ010000001">
    <property type="protein sequence ID" value="MFF4520472.1"/>
    <property type="molecule type" value="Genomic_DNA"/>
</dbReference>
<feature type="region of interest" description="Disordered" evidence="1">
    <location>
        <begin position="236"/>
        <end position="267"/>
    </location>
</feature>
<evidence type="ECO:0000313" key="2">
    <source>
        <dbReference type="EMBL" id="MFF4520472.1"/>
    </source>
</evidence>
<gene>
    <name evidence="2" type="ORF">ACFY1D_03215</name>
</gene>
<dbReference type="RefSeq" id="WP_387883142.1">
    <property type="nucleotide sequence ID" value="NZ_JBIAWJ010000001.1"/>
</dbReference>
<dbReference type="Proteomes" id="UP001602058">
    <property type="component" value="Unassembled WGS sequence"/>
</dbReference>
<keyword evidence="3" id="KW-1185">Reference proteome</keyword>
<name>A0ABW6UBB4_9ACTN</name>
<evidence type="ECO:0000256" key="1">
    <source>
        <dbReference type="SAM" id="MobiDB-lite"/>
    </source>
</evidence>
<organism evidence="2 3">
    <name type="scientific">Streptomyces bluensis</name>
    <dbReference type="NCBI Taxonomy" id="33897"/>
    <lineage>
        <taxon>Bacteria</taxon>
        <taxon>Bacillati</taxon>
        <taxon>Actinomycetota</taxon>
        <taxon>Actinomycetes</taxon>
        <taxon>Kitasatosporales</taxon>
        <taxon>Streptomycetaceae</taxon>
        <taxon>Streptomyces</taxon>
    </lineage>
</organism>